<dbReference type="PANTHER" id="PTHR43667:SF1">
    <property type="entry name" value="CYCLOPROPANE-FATTY-ACYL-PHOSPHOLIPID SYNTHASE"/>
    <property type="match status" value="1"/>
</dbReference>
<keyword evidence="4" id="KW-0949">S-adenosyl-L-methionine</keyword>
<evidence type="ECO:0000256" key="2">
    <source>
        <dbReference type="ARBA" id="ARBA00022603"/>
    </source>
</evidence>
<reference evidence="7" key="1">
    <citation type="journal article" date="2019" name="Int. J. Syst. Evol. Microbiol.">
        <title>The Global Catalogue of Microorganisms (GCM) 10K type strain sequencing project: providing services to taxonomists for standard genome sequencing and annotation.</title>
        <authorList>
            <consortium name="The Broad Institute Genomics Platform"/>
            <consortium name="The Broad Institute Genome Sequencing Center for Infectious Disease"/>
            <person name="Wu L."/>
            <person name="Ma J."/>
        </authorList>
    </citation>
    <scope>NUCLEOTIDE SEQUENCE [LARGE SCALE GENOMIC DNA]</scope>
    <source>
        <strain evidence="7">CGMCC 1.15399</strain>
    </source>
</reference>
<keyword evidence="3 6" id="KW-0808">Transferase</keyword>
<dbReference type="InterPro" id="IPR050723">
    <property type="entry name" value="CFA/CMAS"/>
</dbReference>
<evidence type="ECO:0000256" key="4">
    <source>
        <dbReference type="ARBA" id="ARBA00022691"/>
    </source>
</evidence>
<dbReference type="RefSeq" id="WP_219533938.1">
    <property type="nucleotide sequence ID" value="NZ_JAHKRM010000020.1"/>
</dbReference>
<dbReference type="Pfam" id="PF02353">
    <property type="entry name" value="CMAS"/>
    <property type="match status" value="1"/>
</dbReference>
<keyword evidence="2 6" id="KW-0489">Methyltransferase</keyword>
<accession>A0ABW4GSI7</accession>
<keyword evidence="5" id="KW-0443">Lipid metabolism</keyword>
<dbReference type="EC" id="2.1.1.-" evidence="6"/>
<comment type="caution">
    <text evidence="6">The sequence shown here is derived from an EMBL/GenBank/DDBJ whole genome shotgun (WGS) entry which is preliminary data.</text>
</comment>
<sequence length="289" mass="31375">MIDSSVDASPLLPPDSSAWLGRTLALSCGLWHGAADLDAAQLGKYRLLADWARITAHVRVLDVGSGHGGMLRHVSDECGVTSACGIDSSGEACQAVMRLGLPGVRTYHGDYRGFAPDRPYDVVVSIGLLENVAGPLEAARQPDICAEFFALAHAWTAPGARLVLETTISGHQSDWPPEASRYLEAMRRLGLSGALLSLDRLLATCGQWWEPIHVRTHRDDYARTFSDWARRLRALPRTVQDSTLADWLEFTTNGAVLFRHGALSVAHLGLRRIDCSGARFPRSPAAGSR</sequence>
<dbReference type="GO" id="GO:0032259">
    <property type="term" value="P:methylation"/>
    <property type="evidence" value="ECO:0007669"/>
    <property type="project" value="UniProtKB-KW"/>
</dbReference>
<comment type="similarity">
    <text evidence="1">Belongs to the CFA/CMAS family.</text>
</comment>
<keyword evidence="7" id="KW-1185">Reference proteome</keyword>
<evidence type="ECO:0000313" key="7">
    <source>
        <dbReference type="Proteomes" id="UP001597097"/>
    </source>
</evidence>
<dbReference type="PANTHER" id="PTHR43667">
    <property type="entry name" value="CYCLOPROPANE-FATTY-ACYL-PHOSPHOLIPID SYNTHASE"/>
    <property type="match status" value="1"/>
</dbReference>
<evidence type="ECO:0000256" key="3">
    <source>
        <dbReference type="ARBA" id="ARBA00022679"/>
    </source>
</evidence>
<name>A0ABW4GSI7_9ACTN</name>
<organism evidence="6 7">
    <name type="scientific">Nonomuraea guangzhouensis</name>
    <dbReference type="NCBI Taxonomy" id="1291555"/>
    <lineage>
        <taxon>Bacteria</taxon>
        <taxon>Bacillati</taxon>
        <taxon>Actinomycetota</taxon>
        <taxon>Actinomycetes</taxon>
        <taxon>Streptosporangiales</taxon>
        <taxon>Streptosporangiaceae</taxon>
        <taxon>Nonomuraea</taxon>
    </lineage>
</organism>
<dbReference type="CDD" id="cd02440">
    <property type="entry name" value="AdoMet_MTases"/>
    <property type="match status" value="1"/>
</dbReference>
<evidence type="ECO:0000256" key="5">
    <source>
        <dbReference type="ARBA" id="ARBA00023098"/>
    </source>
</evidence>
<gene>
    <name evidence="6" type="ORF">ACFSJ0_51970</name>
</gene>
<evidence type="ECO:0000256" key="1">
    <source>
        <dbReference type="ARBA" id="ARBA00010815"/>
    </source>
</evidence>
<dbReference type="GO" id="GO:0008168">
    <property type="term" value="F:methyltransferase activity"/>
    <property type="evidence" value="ECO:0007669"/>
    <property type="project" value="UniProtKB-KW"/>
</dbReference>
<evidence type="ECO:0000313" key="6">
    <source>
        <dbReference type="EMBL" id="MFD1545640.1"/>
    </source>
</evidence>
<dbReference type="Proteomes" id="UP001597097">
    <property type="component" value="Unassembled WGS sequence"/>
</dbReference>
<dbReference type="EMBL" id="JBHUCM010000048">
    <property type="protein sequence ID" value="MFD1545640.1"/>
    <property type="molecule type" value="Genomic_DNA"/>
</dbReference>
<protein>
    <submittedName>
        <fullName evidence="6">SAM-dependent methyltransferase</fullName>
        <ecNumber evidence="6">2.1.1.-</ecNumber>
    </submittedName>
</protein>
<proteinExistence type="inferred from homology"/>